<organism evidence="4">
    <name type="scientific">Oryza sativa subsp. japonica</name>
    <name type="common">Rice</name>
    <dbReference type="NCBI Taxonomy" id="39947"/>
    <lineage>
        <taxon>Eukaryota</taxon>
        <taxon>Viridiplantae</taxon>
        <taxon>Streptophyta</taxon>
        <taxon>Embryophyta</taxon>
        <taxon>Tracheophyta</taxon>
        <taxon>Spermatophyta</taxon>
        <taxon>Magnoliopsida</taxon>
        <taxon>Liliopsida</taxon>
        <taxon>Poales</taxon>
        <taxon>Poaceae</taxon>
        <taxon>BOP clade</taxon>
        <taxon>Oryzoideae</taxon>
        <taxon>Oryzeae</taxon>
        <taxon>Oryzinae</taxon>
        <taxon>Oryza</taxon>
        <taxon>Oryza sativa</taxon>
    </lineage>
</organism>
<reference evidence="4" key="1">
    <citation type="journal article" date="2005" name="PLoS Biol.">
        <title>The genomes of Oryza sativa: a history of duplications.</title>
        <authorList>
            <person name="Yu J."/>
            <person name="Wang J."/>
            <person name="Lin W."/>
            <person name="Li S."/>
            <person name="Li H."/>
            <person name="Zhou J."/>
            <person name="Ni P."/>
            <person name="Dong W."/>
            <person name="Hu S."/>
            <person name="Zeng C."/>
            <person name="Zhang J."/>
            <person name="Zhang Y."/>
            <person name="Li R."/>
            <person name="Xu Z."/>
            <person name="Li S."/>
            <person name="Li X."/>
            <person name="Zheng H."/>
            <person name="Cong L."/>
            <person name="Lin L."/>
            <person name="Yin J."/>
            <person name="Geng J."/>
            <person name="Li G."/>
            <person name="Shi J."/>
            <person name="Liu J."/>
            <person name="Lv H."/>
            <person name="Li J."/>
            <person name="Wang J."/>
            <person name="Deng Y."/>
            <person name="Ran L."/>
            <person name="Shi X."/>
            <person name="Wang X."/>
            <person name="Wu Q."/>
            <person name="Li C."/>
            <person name="Ren X."/>
            <person name="Wang J."/>
            <person name="Wang X."/>
            <person name="Li D."/>
            <person name="Liu D."/>
            <person name="Zhang X."/>
            <person name="Ji Z."/>
            <person name="Zhao W."/>
            <person name="Sun Y."/>
            <person name="Zhang Z."/>
            <person name="Bao J."/>
            <person name="Han Y."/>
            <person name="Dong L."/>
            <person name="Ji J."/>
            <person name="Chen P."/>
            <person name="Wu S."/>
            <person name="Liu J."/>
            <person name="Xiao Y."/>
            <person name="Bu D."/>
            <person name="Tan J."/>
            <person name="Yang L."/>
            <person name="Ye C."/>
            <person name="Zhang J."/>
            <person name="Xu J."/>
            <person name="Zhou Y."/>
            <person name="Yu Y."/>
            <person name="Zhang B."/>
            <person name="Zhuang S."/>
            <person name="Wei H."/>
            <person name="Liu B."/>
            <person name="Lei M."/>
            <person name="Yu H."/>
            <person name="Li Y."/>
            <person name="Xu H."/>
            <person name="Wei S."/>
            <person name="He X."/>
            <person name="Fang L."/>
            <person name="Zhang Z."/>
            <person name="Zhang Y."/>
            <person name="Huang X."/>
            <person name="Su Z."/>
            <person name="Tong W."/>
            <person name="Li J."/>
            <person name="Tong Z."/>
            <person name="Li S."/>
            <person name="Ye J."/>
            <person name="Wang L."/>
            <person name="Fang L."/>
            <person name="Lei T."/>
            <person name="Chen C."/>
            <person name="Chen H."/>
            <person name="Xu Z."/>
            <person name="Li H."/>
            <person name="Huang H."/>
            <person name="Zhang F."/>
            <person name="Xu H."/>
            <person name="Li N."/>
            <person name="Zhao C."/>
            <person name="Li S."/>
            <person name="Dong L."/>
            <person name="Huang Y."/>
            <person name="Li L."/>
            <person name="Xi Y."/>
            <person name="Qi Q."/>
            <person name="Li W."/>
            <person name="Zhang B."/>
            <person name="Hu W."/>
            <person name="Zhang Y."/>
            <person name="Tian X."/>
            <person name="Jiao Y."/>
            <person name="Liang X."/>
            <person name="Jin J."/>
            <person name="Gao L."/>
            <person name="Zheng W."/>
            <person name="Hao B."/>
            <person name="Liu S."/>
            <person name="Wang W."/>
            <person name="Yuan L."/>
            <person name="Cao M."/>
            <person name="McDermott J."/>
            <person name="Samudrala R."/>
            <person name="Wang J."/>
            <person name="Wong G.K."/>
            <person name="Yang H."/>
        </authorList>
    </citation>
    <scope>NUCLEOTIDE SEQUENCE [LARGE SCALE GENOMIC DNA]</scope>
</reference>
<dbReference type="Proteomes" id="UP000007752">
    <property type="component" value="Chromosome 5"/>
</dbReference>
<feature type="domain" description="GST N-terminal" evidence="3">
    <location>
        <begin position="1"/>
        <end position="50"/>
    </location>
</feature>
<protein>
    <recommendedName>
        <fullName evidence="3">GST N-terminal domain-containing protein</fullName>
    </recommendedName>
</protein>
<dbReference type="PANTHER" id="PTHR35357:SF1">
    <property type="entry name" value="OS05G0149000 PROTEIN"/>
    <property type="match status" value="1"/>
</dbReference>
<dbReference type="SUPFAM" id="SSF101148">
    <property type="entry name" value="Plant invertase/pectin methylesterase inhibitor"/>
    <property type="match status" value="1"/>
</dbReference>
<evidence type="ECO:0000259" key="3">
    <source>
        <dbReference type="Pfam" id="PF02798"/>
    </source>
</evidence>
<dbReference type="InterPro" id="IPR035513">
    <property type="entry name" value="Invertase/methylesterase_inhib"/>
</dbReference>
<dbReference type="Gene3D" id="1.20.140.40">
    <property type="entry name" value="Invertase/pectin methylesterase inhibitor family protein"/>
    <property type="match status" value="1"/>
</dbReference>
<feature type="compositionally biased region" description="Low complexity" evidence="2">
    <location>
        <begin position="101"/>
        <end position="115"/>
    </location>
</feature>
<dbReference type="Gene3D" id="3.40.30.10">
    <property type="entry name" value="Glutaredoxin"/>
    <property type="match status" value="1"/>
</dbReference>
<feature type="compositionally biased region" description="Basic and acidic residues" evidence="2">
    <location>
        <begin position="86"/>
        <end position="96"/>
    </location>
</feature>
<evidence type="ECO:0000313" key="4">
    <source>
        <dbReference type="EMBL" id="EEE62336.1"/>
    </source>
</evidence>
<proteinExistence type="predicted"/>
<evidence type="ECO:0000256" key="1">
    <source>
        <dbReference type="ARBA" id="ARBA00022729"/>
    </source>
</evidence>
<keyword evidence="1" id="KW-0732">Signal</keyword>
<evidence type="ECO:0000256" key="2">
    <source>
        <dbReference type="SAM" id="MobiDB-lite"/>
    </source>
</evidence>
<dbReference type="PANTHER" id="PTHR35357">
    <property type="entry name" value="OS02G0537100 PROTEIN"/>
    <property type="match status" value="1"/>
</dbReference>
<dbReference type="EMBL" id="CM000142">
    <property type="protein sequence ID" value="EEE62336.1"/>
    <property type="molecule type" value="Genomic_DNA"/>
</dbReference>
<feature type="region of interest" description="Disordered" evidence="2">
    <location>
        <begin position="69"/>
        <end position="115"/>
    </location>
</feature>
<gene>
    <name evidence="4" type="ORF">OsJ_17125</name>
</gene>
<dbReference type="Pfam" id="PF02798">
    <property type="entry name" value="GST_N"/>
    <property type="match status" value="1"/>
</dbReference>
<dbReference type="InterPro" id="IPR036249">
    <property type="entry name" value="Thioredoxin-like_sf"/>
</dbReference>
<reference evidence="4" key="2">
    <citation type="submission" date="2008-12" db="EMBL/GenBank/DDBJ databases">
        <title>Improved gene annotation of the rice (Oryza sativa) genomes.</title>
        <authorList>
            <person name="Wang J."/>
            <person name="Li R."/>
            <person name="Fan W."/>
            <person name="Huang Q."/>
            <person name="Zhang J."/>
            <person name="Zhou Y."/>
            <person name="Hu Y."/>
            <person name="Zi S."/>
            <person name="Li J."/>
            <person name="Ni P."/>
            <person name="Zheng H."/>
            <person name="Zhang Y."/>
            <person name="Zhao M."/>
            <person name="Hao Q."/>
            <person name="McDermott J."/>
            <person name="Samudrala R."/>
            <person name="Kristiansen K."/>
            <person name="Wong G.K.-S."/>
        </authorList>
    </citation>
    <scope>NUCLEOTIDE SEQUENCE</scope>
</reference>
<accession>B9FMG2</accession>
<dbReference type="SUPFAM" id="SSF52833">
    <property type="entry name" value="Thioredoxin-like"/>
    <property type="match status" value="1"/>
</dbReference>
<name>B9FMG2_ORYSJ</name>
<feature type="compositionally biased region" description="Basic residues" evidence="2">
    <location>
        <begin position="69"/>
        <end position="78"/>
    </location>
</feature>
<dbReference type="AlphaFoldDB" id="B9FMG2"/>
<sequence length="242" mass="25188">MVAKVYGVAASPYVATVLVCLEEAGASYELVAVDMAAGENRSRHHLARSQIKRNKSNKDEGFLVGRRRRRGARRRGVLRARAGGGGDDREHVRGGGEGRPGAWTSASARGSSRRTTGAAEADAWGLAKIAALIGVNLADDAVFDIGAGKIRPSPGGGAKGDKAMDACAKAYDAVGVAFAEAADELGSRRYAAARQELARVAALVQRCDGGLSRAGARSPLPRYSADCQQVAIMGIAITNLLK</sequence>
<dbReference type="InterPro" id="IPR004045">
    <property type="entry name" value="Glutathione_S-Trfase_N"/>
</dbReference>